<keyword evidence="4 10" id="KW-0547">Nucleotide-binding</keyword>
<evidence type="ECO:0000256" key="10">
    <source>
        <dbReference type="PIRSR" id="PIRSR000196-2"/>
    </source>
</evidence>
<evidence type="ECO:0000256" key="8">
    <source>
        <dbReference type="ARBA" id="ARBA00048779"/>
    </source>
</evidence>
<dbReference type="UniPathway" id="UPA00261">
    <property type="reaction ID" value="UER00373"/>
</dbReference>
<dbReference type="InterPro" id="IPR008219">
    <property type="entry name" value="PRODH_bac_arc"/>
</dbReference>
<comment type="cofactor">
    <cofactor evidence="10">
        <name>FAD</name>
        <dbReference type="ChEBI" id="CHEBI:57692"/>
    </cofactor>
    <text evidence="10">Binds 1 FAD per subunit.</text>
</comment>
<evidence type="ECO:0000256" key="2">
    <source>
        <dbReference type="ARBA" id="ARBA00012695"/>
    </source>
</evidence>
<feature type="binding site" evidence="10">
    <location>
        <position position="155"/>
    </location>
    <ligand>
        <name>FAD</name>
        <dbReference type="ChEBI" id="CHEBI:57692"/>
    </ligand>
</feature>
<keyword evidence="6" id="KW-0560">Oxidoreductase</keyword>
<feature type="binding site" evidence="9">
    <location>
        <position position="91"/>
    </location>
    <ligand>
        <name>substrate</name>
    </ligand>
</feature>
<comment type="catalytic activity">
    <reaction evidence="8">
        <text>L-proline + a quinone = (S)-1-pyrroline-5-carboxylate + a quinol + H(+)</text>
        <dbReference type="Rhea" id="RHEA:23784"/>
        <dbReference type="ChEBI" id="CHEBI:15378"/>
        <dbReference type="ChEBI" id="CHEBI:17388"/>
        <dbReference type="ChEBI" id="CHEBI:24646"/>
        <dbReference type="ChEBI" id="CHEBI:60039"/>
        <dbReference type="ChEBI" id="CHEBI:132124"/>
        <dbReference type="EC" id="1.5.5.2"/>
    </reaction>
</comment>
<dbReference type="SUPFAM" id="SSF51730">
    <property type="entry name" value="FAD-linked oxidoreductase"/>
    <property type="match status" value="1"/>
</dbReference>
<dbReference type="EMBL" id="PNIN01000037">
    <property type="protein sequence ID" value="PMP71677.1"/>
    <property type="molecule type" value="Genomic_DNA"/>
</dbReference>
<dbReference type="InterPro" id="IPR002872">
    <property type="entry name" value="Proline_DH_dom"/>
</dbReference>
<dbReference type="InterPro" id="IPR029041">
    <property type="entry name" value="FAD-linked_oxidoreductase-like"/>
</dbReference>
<dbReference type="Gene3D" id="3.20.20.220">
    <property type="match status" value="1"/>
</dbReference>
<dbReference type="Proteomes" id="UP000242881">
    <property type="component" value="Unassembled WGS sequence"/>
</dbReference>
<evidence type="ECO:0000313" key="13">
    <source>
        <dbReference type="Proteomes" id="UP000242881"/>
    </source>
</evidence>
<reference evidence="12 13" key="1">
    <citation type="submission" date="2018-01" db="EMBL/GenBank/DDBJ databases">
        <title>Metagenomic assembled genomes from two thermal pools in the Uzon Caldera, Kamchatka, Russia.</title>
        <authorList>
            <person name="Wilkins L."/>
            <person name="Ettinger C."/>
        </authorList>
    </citation>
    <scope>NUCLEOTIDE SEQUENCE [LARGE SCALE GENOMIC DNA]</scope>
    <source>
        <strain evidence="12">ZAV-05</strain>
    </source>
</reference>
<evidence type="ECO:0000256" key="1">
    <source>
        <dbReference type="ARBA" id="ARBA00004739"/>
    </source>
</evidence>
<comment type="pathway">
    <text evidence="1">Amino-acid degradation; L-proline degradation into L-glutamate; L-glutamate from L-proline: step 1/2.</text>
</comment>
<dbReference type="Pfam" id="PF01619">
    <property type="entry name" value="Pro_dh"/>
    <property type="match status" value="1"/>
</dbReference>
<dbReference type="EC" id="1.5.5.2" evidence="2"/>
<organism evidence="12 13">
    <name type="scientific">Calditerrivibrio nitroreducens</name>
    <dbReference type="NCBI Taxonomy" id="477976"/>
    <lineage>
        <taxon>Bacteria</taxon>
        <taxon>Pseudomonadati</taxon>
        <taxon>Deferribacterota</taxon>
        <taxon>Deferribacteres</taxon>
        <taxon>Deferribacterales</taxon>
        <taxon>Calditerrivibrionaceae</taxon>
    </lineage>
</organism>
<feature type="binding site" evidence="9">
    <location>
        <position position="281"/>
    </location>
    <ligand>
        <name>substrate</name>
    </ligand>
</feature>
<dbReference type="PANTHER" id="PTHR13914:SF0">
    <property type="entry name" value="PROLINE DEHYDROGENASE 1, MITOCHONDRIAL"/>
    <property type="match status" value="1"/>
</dbReference>
<sequence length="303" mass="35099">MSLLNFLISKSIMHIPGPLVGIFAKSYIAGPELKDAVRVTKELNSQGIMTTIDILGEFIKNLDEAEYYRERCIEILDTIKKEGLDANLSLKPTQMGLNLNKEVAFDNILKIVDHAKQLGNFVRIDMEDVTCTDDTIDFYRRLRGNYHGHVGVVLQAYLRRTPKDVENLSDGPMNFRLCKGIYNEKRVHAYKDPYIINQSFIYILEKMFQKGAYVGIATHDEKLIFEATRLIEKYGLTRDKYEFQMLLGVDEELRRIIVNSGHRLRVYVPFGKDWLPYSRRRLKENPNIARHALRQLFGIHGNN</sequence>
<dbReference type="GO" id="GO:0004657">
    <property type="term" value="F:proline dehydrogenase activity"/>
    <property type="evidence" value="ECO:0007669"/>
    <property type="project" value="UniProtKB-EC"/>
</dbReference>
<comment type="caution">
    <text evidence="12">The sequence shown here is derived from an EMBL/GenBank/DDBJ whole genome shotgun (WGS) entry which is preliminary data.</text>
</comment>
<dbReference type="GO" id="GO:0010133">
    <property type="term" value="P:L-proline catabolic process to L-glutamate"/>
    <property type="evidence" value="ECO:0007669"/>
    <property type="project" value="UniProtKB-UniPathway"/>
</dbReference>
<keyword evidence="5 10" id="KW-0274">FAD</keyword>
<evidence type="ECO:0000256" key="5">
    <source>
        <dbReference type="ARBA" id="ARBA00022827"/>
    </source>
</evidence>
<keyword evidence="3" id="KW-0285">Flavoprotein</keyword>
<gene>
    <name evidence="12" type="ORF">C0187_03345</name>
</gene>
<evidence type="ECO:0000259" key="11">
    <source>
        <dbReference type="Pfam" id="PF01619"/>
    </source>
</evidence>
<dbReference type="GO" id="GO:0000166">
    <property type="term" value="F:nucleotide binding"/>
    <property type="evidence" value="ECO:0007669"/>
    <property type="project" value="UniProtKB-KW"/>
</dbReference>
<protein>
    <recommendedName>
        <fullName evidence="2">proline dehydrogenase</fullName>
        <ecNumber evidence="2">1.5.5.2</ecNumber>
    </recommendedName>
</protein>
<proteinExistence type="predicted"/>
<evidence type="ECO:0000256" key="4">
    <source>
        <dbReference type="ARBA" id="ARBA00022741"/>
    </source>
</evidence>
<evidence type="ECO:0000256" key="6">
    <source>
        <dbReference type="ARBA" id="ARBA00023002"/>
    </source>
</evidence>
<dbReference type="InterPro" id="IPR015659">
    <property type="entry name" value="Proline_oxidase"/>
</dbReference>
<keyword evidence="7" id="KW-0642">Proline metabolism</keyword>
<dbReference type="RefSeq" id="WP_424605498.1">
    <property type="nucleotide sequence ID" value="NZ_JBNAVA010000004.1"/>
</dbReference>
<feature type="binding site" evidence="9">
    <location>
        <position position="280"/>
    </location>
    <ligand>
        <name>substrate</name>
    </ligand>
</feature>
<name>A0A2J6WMP8_9BACT</name>
<evidence type="ECO:0000313" key="12">
    <source>
        <dbReference type="EMBL" id="PMP71677.1"/>
    </source>
</evidence>
<feature type="domain" description="Proline dehydrogenase" evidence="11">
    <location>
        <begin position="38"/>
        <end position="287"/>
    </location>
</feature>
<evidence type="ECO:0000256" key="9">
    <source>
        <dbReference type="PIRSR" id="PIRSR000196-1"/>
    </source>
</evidence>
<accession>A0A2J6WMP8</accession>
<feature type="binding site" evidence="10">
    <location>
        <position position="126"/>
    </location>
    <ligand>
        <name>FAD</name>
        <dbReference type="ChEBI" id="CHEBI:57692"/>
    </ligand>
</feature>
<feature type="binding site" evidence="10">
    <location>
        <begin position="218"/>
        <end position="219"/>
    </location>
    <ligand>
        <name>FAD</name>
        <dbReference type="ChEBI" id="CHEBI:57692"/>
    </ligand>
</feature>
<dbReference type="AlphaFoldDB" id="A0A2J6WMP8"/>
<evidence type="ECO:0000256" key="3">
    <source>
        <dbReference type="ARBA" id="ARBA00022630"/>
    </source>
</evidence>
<dbReference type="PANTHER" id="PTHR13914">
    <property type="entry name" value="PROLINE OXIDASE"/>
    <property type="match status" value="1"/>
</dbReference>
<dbReference type="PIRSF" id="PIRSF000196">
    <property type="entry name" value="Pro_dehydrog"/>
    <property type="match status" value="1"/>
</dbReference>
<evidence type="ECO:0000256" key="7">
    <source>
        <dbReference type="ARBA" id="ARBA00023062"/>
    </source>
</evidence>